<dbReference type="PROSITE" id="PS50076">
    <property type="entry name" value="DNAJ_2"/>
    <property type="match status" value="1"/>
</dbReference>
<organism evidence="10 11">
    <name type="scientific">Piromyces finnis</name>
    <dbReference type="NCBI Taxonomy" id="1754191"/>
    <lineage>
        <taxon>Eukaryota</taxon>
        <taxon>Fungi</taxon>
        <taxon>Fungi incertae sedis</taxon>
        <taxon>Chytridiomycota</taxon>
        <taxon>Chytridiomycota incertae sedis</taxon>
        <taxon>Neocallimastigomycetes</taxon>
        <taxon>Neocallimastigales</taxon>
        <taxon>Neocallimastigaceae</taxon>
        <taxon>Piromyces</taxon>
    </lineage>
</organism>
<dbReference type="PROSITE" id="PS00636">
    <property type="entry name" value="DNAJ_1"/>
    <property type="match status" value="1"/>
</dbReference>
<dbReference type="FunFam" id="2.60.260.20:FF:000013">
    <property type="entry name" value="DnaJ subfamily B member 11"/>
    <property type="match status" value="1"/>
</dbReference>
<dbReference type="Pfam" id="PF00226">
    <property type="entry name" value="DnaJ"/>
    <property type="match status" value="1"/>
</dbReference>
<evidence type="ECO:0000256" key="7">
    <source>
        <dbReference type="SAM" id="SignalP"/>
    </source>
</evidence>
<dbReference type="SUPFAM" id="SSF49493">
    <property type="entry name" value="HSP40/DnaJ peptide-binding domain"/>
    <property type="match status" value="2"/>
</dbReference>
<dbReference type="InterPro" id="IPR044713">
    <property type="entry name" value="DNJA1/2-like"/>
</dbReference>
<sequence>MNRITKLFILLVFQILLISLVNAKDYYEILGIDRSASKKQIRKAYKTLSRKYHPDKNPGDKKAEEKFIELAKAYEVLSDDEQRRIYDQYGEEGLKHGDQQFNDPFDIFRQFGFNTGGEPRHQERKGPEINIDLEVSLEDLYMGAYIDADVKKQVICSYCRGSGAASQDDVHICPSCNGSGKKMVRQMLGPGIFQQVQTVCDACGGKGKTIKKKCPHCHGERVQSGGEPISITIEKGMNDGHRIVFEREGDQHPEVTPGDLIFTIKTVPHPLFTRKGDNLYAKIAITLSDALLGFKKEIHHLDGHIVELERKGITPPGFVQEIYDEGMPLHEFPSEQGKLFIEYVVVFPTELSDEQREVIKNNFSKVDSGIKDEL</sequence>
<keyword evidence="1 6" id="KW-0479">Metal-binding</keyword>
<keyword evidence="7" id="KW-0732">Signal</keyword>
<evidence type="ECO:0000256" key="5">
    <source>
        <dbReference type="ARBA" id="ARBA00023186"/>
    </source>
</evidence>
<dbReference type="InterPro" id="IPR002939">
    <property type="entry name" value="DnaJ_C"/>
</dbReference>
<comment type="caution">
    <text evidence="10">The sequence shown here is derived from an EMBL/GenBank/DDBJ whole genome shotgun (WGS) entry which is preliminary data.</text>
</comment>
<evidence type="ECO:0000256" key="2">
    <source>
        <dbReference type="ARBA" id="ARBA00022737"/>
    </source>
</evidence>
<evidence type="ECO:0000259" key="8">
    <source>
        <dbReference type="PROSITE" id="PS50076"/>
    </source>
</evidence>
<keyword evidence="3 6" id="KW-0863">Zinc-finger</keyword>
<dbReference type="InterPro" id="IPR001305">
    <property type="entry name" value="HSP_DnaJ_Cys-rich_dom"/>
</dbReference>
<accession>A0A1Y1VB20</accession>
<dbReference type="CDD" id="cd10747">
    <property type="entry name" value="DnaJ_C"/>
    <property type="match status" value="1"/>
</dbReference>
<feature type="chain" id="PRO_5012463260" evidence="7">
    <location>
        <begin position="24"/>
        <end position="374"/>
    </location>
</feature>
<protein>
    <submittedName>
        <fullName evidence="10">Heat shock protein DnaJ family protein</fullName>
    </submittedName>
</protein>
<keyword evidence="5" id="KW-0143">Chaperone</keyword>
<keyword evidence="10" id="KW-0346">Stress response</keyword>
<dbReference type="PANTHER" id="PTHR43888">
    <property type="entry name" value="DNAJ-LIKE-2, ISOFORM A-RELATED"/>
    <property type="match status" value="1"/>
</dbReference>
<evidence type="ECO:0000259" key="9">
    <source>
        <dbReference type="PROSITE" id="PS51188"/>
    </source>
</evidence>
<keyword evidence="11" id="KW-1185">Reference proteome</keyword>
<dbReference type="InterPro" id="IPR012724">
    <property type="entry name" value="DnaJ"/>
</dbReference>
<gene>
    <name evidence="10" type="ORF">BCR36DRAFT_412251</name>
</gene>
<dbReference type="SUPFAM" id="SSF57938">
    <property type="entry name" value="DnaJ/Hsp40 cysteine-rich domain"/>
    <property type="match status" value="1"/>
</dbReference>
<dbReference type="Gene3D" id="2.60.260.20">
    <property type="entry name" value="Urease metallochaperone UreE, N-terminal domain"/>
    <property type="match status" value="2"/>
</dbReference>
<dbReference type="PRINTS" id="PR00625">
    <property type="entry name" value="JDOMAIN"/>
</dbReference>
<dbReference type="GO" id="GO:0009408">
    <property type="term" value="P:response to heat"/>
    <property type="evidence" value="ECO:0007669"/>
    <property type="project" value="InterPro"/>
</dbReference>
<name>A0A1Y1VB20_9FUNG</name>
<dbReference type="AlphaFoldDB" id="A0A1Y1VB20"/>
<feature type="domain" description="J" evidence="8">
    <location>
        <begin position="25"/>
        <end position="90"/>
    </location>
</feature>
<dbReference type="CDD" id="cd06257">
    <property type="entry name" value="DnaJ"/>
    <property type="match status" value="1"/>
</dbReference>
<evidence type="ECO:0000256" key="6">
    <source>
        <dbReference type="PROSITE-ProRule" id="PRU00546"/>
    </source>
</evidence>
<keyword evidence="2" id="KW-0677">Repeat</keyword>
<dbReference type="InterPro" id="IPR018253">
    <property type="entry name" value="DnaJ_domain_CS"/>
</dbReference>
<dbReference type="OrthoDB" id="550424at2759"/>
<reference evidence="10 11" key="2">
    <citation type="submission" date="2016-08" db="EMBL/GenBank/DDBJ databases">
        <title>Pervasive Adenine N6-methylation of Active Genes in Fungi.</title>
        <authorList>
            <consortium name="DOE Joint Genome Institute"/>
            <person name="Mondo S.J."/>
            <person name="Dannebaum R.O."/>
            <person name="Kuo R.C."/>
            <person name="Labutti K."/>
            <person name="Haridas S."/>
            <person name="Kuo A."/>
            <person name="Salamov A."/>
            <person name="Ahrendt S.R."/>
            <person name="Lipzen A."/>
            <person name="Sullivan W."/>
            <person name="Andreopoulos W.B."/>
            <person name="Clum A."/>
            <person name="Lindquist E."/>
            <person name="Daum C."/>
            <person name="Ramamoorthy G.K."/>
            <person name="Gryganskyi A."/>
            <person name="Culley D."/>
            <person name="Magnuson J.K."/>
            <person name="James T.Y."/>
            <person name="O'Malley M.A."/>
            <person name="Stajich J.E."/>
            <person name="Spatafora J.W."/>
            <person name="Visel A."/>
            <person name="Grigoriev I.V."/>
        </authorList>
    </citation>
    <scope>NUCLEOTIDE SEQUENCE [LARGE SCALE GENOMIC DNA]</scope>
    <source>
        <strain evidence="11">finn</strain>
    </source>
</reference>
<dbReference type="SMART" id="SM00271">
    <property type="entry name" value="DnaJ"/>
    <property type="match status" value="1"/>
</dbReference>
<dbReference type="FunFam" id="2.10.230.10:FF:000002">
    <property type="entry name" value="Molecular chaperone DnaJ"/>
    <property type="match status" value="1"/>
</dbReference>
<dbReference type="GO" id="GO:0008270">
    <property type="term" value="F:zinc ion binding"/>
    <property type="evidence" value="ECO:0007669"/>
    <property type="project" value="UniProtKB-KW"/>
</dbReference>
<feature type="domain" description="CR-type" evidence="9">
    <location>
        <begin position="143"/>
        <end position="226"/>
    </location>
</feature>
<evidence type="ECO:0000256" key="4">
    <source>
        <dbReference type="ARBA" id="ARBA00022833"/>
    </source>
</evidence>
<feature type="signal peptide" evidence="7">
    <location>
        <begin position="1"/>
        <end position="23"/>
    </location>
</feature>
<dbReference type="Gene3D" id="2.10.230.10">
    <property type="entry name" value="Heat shock protein DnaJ, cysteine-rich domain"/>
    <property type="match status" value="1"/>
</dbReference>
<dbReference type="GO" id="GO:0051082">
    <property type="term" value="F:unfolded protein binding"/>
    <property type="evidence" value="ECO:0007669"/>
    <property type="project" value="InterPro"/>
</dbReference>
<feature type="zinc finger region" description="CR-type" evidence="6">
    <location>
        <begin position="143"/>
        <end position="226"/>
    </location>
</feature>
<reference evidence="10 11" key="1">
    <citation type="submission" date="2016-08" db="EMBL/GenBank/DDBJ databases">
        <title>Genomes of anaerobic fungi encode conserved fungal cellulosomes for biomass hydrolysis.</title>
        <authorList>
            <consortium name="DOE Joint Genome Institute"/>
            <person name="Haitjema C.H."/>
            <person name="Gilmore S.P."/>
            <person name="Henske J.K."/>
            <person name="Solomon K.V."/>
            <person name="De Groot R."/>
            <person name="Kuo A."/>
            <person name="Mondo S.J."/>
            <person name="Salamov A.A."/>
            <person name="Labutti K."/>
            <person name="Zhao Z."/>
            <person name="Chiniquy J."/>
            <person name="Barry K."/>
            <person name="Brewer H.M."/>
            <person name="Purvine S.O."/>
            <person name="Wright A.T."/>
            <person name="Boxma B."/>
            <person name="Van Alen T."/>
            <person name="Hackstein J.H."/>
            <person name="Baker S.E."/>
            <person name="Grigoriev I.V."/>
            <person name="O'Malley M.A."/>
        </authorList>
    </citation>
    <scope>NUCLEOTIDE SEQUENCE [LARGE SCALE GENOMIC DNA]</scope>
    <source>
        <strain evidence="11">finn</strain>
    </source>
</reference>
<dbReference type="Pfam" id="PF00684">
    <property type="entry name" value="DnaJ_CXXCXGXG"/>
    <property type="match status" value="1"/>
</dbReference>
<dbReference type="CDD" id="cd10719">
    <property type="entry name" value="DnaJ_zf"/>
    <property type="match status" value="1"/>
</dbReference>
<dbReference type="HAMAP" id="MF_01152">
    <property type="entry name" value="DnaJ"/>
    <property type="match status" value="1"/>
</dbReference>
<dbReference type="Pfam" id="PF01556">
    <property type="entry name" value="DnaJ_C"/>
    <property type="match status" value="1"/>
</dbReference>
<dbReference type="SUPFAM" id="SSF46565">
    <property type="entry name" value="Chaperone J-domain"/>
    <property type="match status" value="1"/>
</dbReference>
<dbReference type="GO" id="GO:0030544">
    <property type="term" value="F:Hsp70 protein binding"/>
    <property type="evidence" value="ECO:0007669"/>
    <property type="project" value="InterPro"/>
</dbReference>
<evidence type="ECO:0000313" key="11">
    <source>
        <dbReference type="Proteomes" id="UP000193719"/>
    </source>
</evidence>
<dbReference type="InterPro" id="IPR008971">
    <property type="entry name" value="HSP40/DnaJ_pept-bd"/>
</dbReference>
<dbReference type="Gene3D" id="1.10.287.110">
    <property type="entry name" value="DnaJ domain"/>
    <property type="match status" value="1"/>
</dbReference>
<dbReference type="PROSITE" id="PS51188">
    <property type="entry name" value="ZF_CR"/>
    <property type="match status" value="1"/>
</dbReference>
<evidence type="ECO:0000256" key="1">
    <source>
        <dbReference type="ARBA" id="ARBA00022723"/>
    </source>
</evidence>
<dbReference type="Proteomes" id="UP000193719">
    <property type="component" value="Unassembled WGS sequence"/>
</dbReference>
<dbReference type="GO" id="GO:0006457">
    <property type="term" value="P:protein folding"/>
    <property type="evidence" value="ECO:0007669"/>
    <property type="project" value="InterPro"/>
</dbReference>
<dbReference type="GO" id="GO:0005524">
    <property type="term" value="F:ATP binding"/>
    <property type="evidence" value="ECO:0007669"/>
    <property type="project" value="InterPro"/>
</dbReference>
<dbReference type="InterPro" id="IPR036869">
    <property type="entry name" value="J_dom_sf"/>
</dbReference>
<dbReference type="STRING" id="1754191.A0A1Y1VB20"/>
<dbReference type="InterPro" id="IPR001623">
    <property type="entry name" value="DnaJ_domain"/>
</dbReference>
<evidence type="ECO:0000313" key="10">
    <source>
        <dbReference type="EMBL" id="ORX50758.1"/>
    </source>
</evidence>
<dbReference type="EMBL" id="MCFH01000020">
    <property type="protein sequence ID" value="ORX50758.1"/>
    <property type="molecule type" value="Genomic_DNA"/>
</dbReference>
<dbReference type="InterPro" id="IPR036410">
    <property type="entry name" value="HSP_DnaJ_Cys-rich_dom_sf"/>
</dbReference>
<evidence type="ECO:0000256" key="3">
    <source>
        <dbReference type="ARBA" id="ARBA00022771"/>
    </source>
</evidence>
<proteinExistence type="inferred from homology"/>
<keyword evidence="4 6" id="KW-0862">Zinc</keyword>